<protein>
    <recommendedName>
        <fullName evidence="2">C-type lectin domain-containing protein</fullName>
    </recommendedName>
</protein>
<keyword evidence="1" id="KW-0732">Signal</keyword>
<feature type="domain" description="C-type lectin" evidence="2">
    <location>
        <begin position="63"/>
        <end position="169"/>
    </location>
</feature>
<feature type="non-terminal residue" evidence="3">
    <location>
        <position position="1"/>
    </location>
</feature>
<comment type="caution">
    <text evidence="3">The sequence shown here is derived from an EMBL/GenBank/DDBJ whole genome shotgun (WGS) entry which is preliminary data.</text>
</comment>
<keyword evidence="4" id="KW-1185">Reference proteome</keyword>
<reference evidence="3" key="1">
    <citation type="submission" date="2023-06" db="EMBL/GenBank/DDBJ databases">
        <authorList>
            <person name="Delattre M."/>
        </authorList>
    </citation>
    <scope>NUCLEOTIDE SEQUENCE</scope>
    <source>
        <strain evidence="3">AF72</strain>
    </source>
</reference>
<accession>A0AA36DBP0</accession>
<dbReference type="Pfam" id="PF00059">
    <property type="entry name" value="Lectin_C"/>
    <property type="match status" value="1"/>
</dbReference>
<proteinExistence type="predicted"/>
<name>A0AA36DBP0_9BILA</name>
<dbReference type="SUPFAM" id="SSF56436">
    <property type="entry name" value="C-type lectin-like"/>
    <property type="match status" value="1"/>
</dbReference>
<evidence type="ECO:0000313" key="4">
    <source>
        <dbReference type="Proteomes" id="UP001177023"/>
    </source>
</evidence>
<dbReference type="CDD" id="cd00037">
    <property type="entry name" value="CLECT"/>
    <property type="match status" value="1"/>
</dbReference>
<sequence>MLVLTFVCYFLIATVLAEFRDTVVPAGLQQTYKSIPGNRAENLDNNIRLMAVLALQQNGFHLYGQHWYRLYEMDLHWVPAENYCRSMGGHLVSIVDRAENDFVHQIRKKNNIWIGLNKLNDTRQVYKWSDGQPADYINWDSTQPNEPKVDCVYMAYSQEQPGTWFDYGCWEHRQQYFVCKLPTP</sequence>
<organism evidence="3 4">
    <name type="scientific">Mesorhabditis spiculigera</name>
    <dbReference type="NCBI Taxonomy" id="96644"/>
    <lineage>
        <taxon>Eukaryota</taxon>
        <taxon>Metazoa</taxon>
        <taxon>Ecdysozoa</taxon>
        <taxon>Nematoda</taxon>
        <taxon>Chromadorea</taxon>
        <taxon>Rhabditida</taxon>
        <taxon>Rhabditina</taxon>
        <taxon>Rhabditomorpha</taxon>
        <taxon>Rhabditoidea</taxon>
        <taxon>Rhabditidae</taxon>
        <taxon>Mesorhabditinae</taxon>
        <taxon>Mesorhabditis</taxon>
    </lineage>
</organism>
<dbReference type="Gene3D" id="3.10.100.10">
    <property type="entry name" value="Mannose-Binding Protein A, subunit A"/>
    <property type="match status" value="1"/>
</dbReference>
<feature type="chain" id="PRO_5041395458" description="C-type lectin domain-containing protein" evidence="1">
    <location>
        <begin position="18"/>
        <end position="184"/>
    </location>
</feature>
<dbReference type="SMART" id="SM00034">
    <property type="entry name" value="CLECT"/>
    <property type="match status" value="1"/>
</dbReference>
<dbReference type="InterPro" id="IPR050111">
    <property type="entry name" value="C-type_lectin/snaclec_domain"/>
</dbReference>
<dbReference type="EMBL" id="CATQJA010002701">
    <property type="protein sequence ID" value="CAJ0584798.1"/>
    <property type="molecule type" value="Genomic_DNA"/>
</dbReference>
<dbReference type="PROSITE" id="PS50041">
    <property type="entry name" value="C_TYPE_LECTIN_2"/>
    <property type="match status" value="1"/>
</dbReference>
<dbReference type="InterPro" id="IPR001304">
    <property type="entry name" value="C-type_lectin-like"/>
</dbReference>
<dbReference type="Proteomes" id="UP001177023">
    <property type="component" value="Unassembled WGS sequence"/>
</dbReference>
<dbReference type="PANTHER" id="PTHR22803">
    <property type="entry name" value="MANNOSE, PHOSPHOLIPASE, LECTIN RECEPTOR RELATED"/>
    <property type="match status" value="1"/>
</dbReference>
<dbReference type="AlphaFoldDB" id="A0AA36DBP0"/>
<dbReference type="InterPro" id="IPR016186">
    <property type="entry name" value="C-type_lectin-like/link_sf"/>
</dbReference>
<evidence type="ECO:0000256" key="1">
    <source>
        <dbReference type="SAM" id="SignalP"/>
    </source>
</evidence>
<evidence type="ECO:0000313" key="3">
    <source>
        <dbReference type="EMBL" id="CAJ0584798.1"/>
    </source>
</evidence>
<gene>
    <name evidence="3" type="ORF">MSPICULIGERA_LOCUS22838</name>
</gene>
<feature type="signal peptide" evidence="1">
    <location>
        <begin position="1"/>
        <end position="17"/>
    </location>
</feature>
<evidence type="ECO:0000259" key="2">
    <source>
        <dbReference type="PROSITE" id="PS50041"/>
    </source>
</evidence>
<dbReference type="InterPro" id="IPR016187">
    <property type="entry name" value="CTDL_fold"/>
</dbReference>